<organism evidence="5 6">
    <name type="scientific">Pyrobaculum aerophilum</name>
    <dbReference type="NCBI Taxonomy" id="13773"/>
    <lineage>
        <taxon>Archaea</taxon>
        <taxon>Thermoproteota</taxon>
        <taxon>Thermoprotei</taxon>
        <taxon>Thermoproteales</taxon>
        <taxon>Thermoproteaceae</taxon>
        <taxon>Pyrobaculum</taxon>
    </lineage>
</organism>
<feature type="transmembrane region" description="Helical" evidence="3">
    <location>
        <begin position="668"/>
        <end position="694"/>
    </location>
</feature>
<keyword evidence="3" id="KW-1133">Transmembrane helix</keyword>
<feature type="transmembrane region" description="Helical" evidence="3">
    <location>
        <begin position="356"/>
        <end position="378"/>
    </location>
</feature>
<dbReference type="GO" id="GO:0016020">
    <property type="term" value="C:membrane"/>
    <property type="evidence" value="ECO:0007669"/>
    <property type="project" value="InterPro"/>
</dbReference>
<feature type="transmembrane region" description="Helical" evidence="3">
    <location>
        <begin position="390"/>
        <end position="407"/>
    </location>
</feature>
<dbReference type="AlphaFoldDB" id="A0A371R0Y7"/>
<feature type="transmembrane region" description="Helical" evidence="3">
    <location>
        <begin position="329"/>
        <end position="350"/>
    </location>
</feature>
<dbReference type="OrthoDB" id="15291at2157"/>
<feature type="transmembrane region" description="Helical" evidence="3">
    <location>
        <begin position="175"/>
        <end position="198"/>
    </location>
</feature>
<keyword evidence="3" id="KW-0472">Membrane</keyword>
<dbReference type="InterPro" id="IPR003567">
    <property type="entry name" value="Cyt_c_biogenesis"/>
</dbReference>
<protein>
    <submittedName>
        <fullName evidence="5">Cytochrome C biogenesis protein</fullName>
    </submittedName>
</protein>
<evidence type="ECO:0000256" key="1">
    <source>
        <dbReference type="ARBA" id="ARBA00009186"/>
    </source>
</evidence>
<feature type="transmembrane region" description="Helical" evidence="3">
    <location>
        <begin position="299"/>
        <end position="317"/>
    </location>
</feature>
<name>A0A371R0Y7_9CREN</name>
<keyword evidence="2" id="KW-0201">Cytochrome c-type biogenesis</keyword>
<dbReference type="Proteomes" id="UP000256877">
    <property type="component" value="Unassembled WGS sequence"/>
</dbReference>
<dbReference type="PANTHER" id="PTHR43653:SF1">
    <property type="entry name" value="CYTOCHROME C-TYPE BIOGENESIS PROTEIN CCMF"/>
    <property type="match status" value="1"/>
</dbReference>
<dbReference type="PANTHER" id="PTHR43653">
    <property type="entry name" value="CYTOCHROME C ASSEMBLY PROTEIN-RELATED"/>
    <property type="match status" value="1"/>
</dbReference>
<feature type="transmembrane region" description="Helical" evidence="3">
    <location>
        <begin position="84"/>
        <end position="101"/>
    </location>
</feature>
<evidence type="ECO:0000259" key="4">
    <source>
        <dbReference type="Pfam" id="PF01578"/>
    </source>
</evidence>
<dbReference type="GO" id="GO:0020037">
    <property type="term" value="F:heme binding"/>
    <property type="evidence" value="ECO:0007669"/>
    <property type="project" value="InterPro"/>
</dbReference>
<evidence type="ECO:0000256" key="2">
    <source>
        <dbReference type="ARBA" id="ARBA00022748"/>
    </source>
</evidence>
<gene>
    <name evidence="5" type="ORF">CGL52_10090</name>
</gene>
<feature type="transmembrane region" description="Helical" evidence="3">
    <location>
        <begin position="151"/>
        <end position="169"/>
    </location>
</feature>
<dbReference type="InterPro" id="IPR002541">
    <property type="entry name" value="Cyt_c_assembly"/>
</dbReference>
<evidence type="ECO:0000313" key="6">
    <source>
        <dbReference type="Proteomes" id="UP000256877"/>
    </source>
</evidence>
<sequence>MASLRRILANYFHLSPAVSLALLFFYISRFITLDTSYLDVYANTSWGMPLYYRLAASLVNVGGIMLYIAAILGLMAVVAKSWRLAAASHVFLLAAFYWGAFAKWGGGGPGIGLNPLLRNPWALPHPLMVIASYAMVLAAVAEPRARERAGVLAWVFSTAGLAAGGYWSYTTFGWGGYWAWDPVETSVFTMWLFLTAWIHGRGSGALYAALGAVFLTMAVTYSGVSPLHSFAGVAAAGKWLLITSVIALIYGLIKASWERGSAFSYLPPLVAGAYIYWIIAGPMAAQSLGLPVAIPSGDSAVALIHPLLIPAVLAAFFGMAKRAFPPRAVALYMGASAVASLALVSMGVLWSPLSSLWTNVAIYLIVLTAPLPIAASLLKIRKDLAELSHIGFAVLAVGAALSGPYAYHMQYGVVVPLGVGQPALVPLPSPYGPEAVSIKVVEWRAAGPWELVSIPPYLSRLVSPDLAGLMGVWGLDLRFDSVVLNGTKYVVAFGNYTPGFHRLGSYWLYVNSTVDTPRGKLLVAALGIGDRALVFSPQKFDVISAVVACKPNATSLNLIEERVILGIDGAAVEATIRYEASGEFKLIRGLIHGIATVPRGLDDVYIAVTPEVAVVGNVSYTRIALELARRNLNACLPLGAWMLLSAYSGRPLSGGEVNALLKNSPQGYVAYVKIIPMVQLVWIGAALLVAGGLVKAVRRHVA</sequence>
<evidence type="ECO:0000256" key="3">
    <source>
        <dbReference type="SAM" id="Phobius"/>
    </source>
</evidence>
<dbReference type="GO" id="GO:0015232">
    <property type="term" value="F:heme transmembrane transporter activity"/>
    <property type="evidence" value="ECO:0007669"/>
    <property type="project" value="InterPro"/>
</dbReference>
<feature type="transmembrane region" description="Helical" evidence="3">
    <location>
        <begin position="51"/>
        <end position="77"/>
    </location>
</feature>
<reference evidence="5 6" key="1">
    <citation type="submission" date="2017-07" db="EMBL/GenBank/DDBJ databases">
        <title>Draft genome sequence of aerobic hyperthermophilic archaea, Pyrobaculum aerophilum YKB31 and YKB32.</title>
        <authorList>
            <person name="Mochizuki T."/>
            <person name="Berliner A.J."/>
            <person name="Yoshida-Takashima Y."/>
            <person name="Takaki Y."/>
            <person name="Nunoura T."/>
            <person name="Takai K."/>
        </authorList>
    </citation>
    <scope>NUCLEOTIDE SEQUENCE [LARGE SCALE GENOMIC DNA]</scope>
    <source>
        <strain evidence="5 6">YKB32</strain>
    </source>
</reference>
<dbReference type="Pfam" id="PF01578">
    <property type="entry name" value="Cytochrom_C_asm"/>
    <property type="match status" value="1"/>
</dbReference>
<dbReference type="RefSeq" id="WP_116430568.1">
    <property type="nucleotide sequence ID" value="NZ_NMUF01000031.1"/>
</dbReference>
<accession>A0A371R0Y7</accession>
<evidence type="ECO:0000313" key="5">
    <source>
        <dbReference type="EMBL" id="RFA97130.1"/>
    </source>
</evidence>
<feature type="transmembrane region" description="Helical" evidence="3">
    <location>
        <begin position="230"/>
        <end position="250"/>
    </location>
</feature>
<dbReference type="GO" id="GO:0017004">
    <property type="term" value="P:cytochrome complex assembly"/>
    <property type="evidence" value="ECO:0007669"/>
    <property type="project" value="UniProtKB-KW"/>
</dbReference>
<feature type="transmembrane region" description="Helical" evidence="3">
    <location>
        <begin position="262"/>
        <end position="279"/>
    </location>
</feature>
<proteinExistence type="inferred from homology"/>
<feature type="transmembrane region" description="Helical" evidence="3">
    <location>
        <begin position="205"/>
        <end position="224"/>
    </location>
</feature>
<feature type="transmembrane region" description="Helical" evidence="3">
    <location>
        <begin position="121"/>
        <end position="139"/>
    </location>
</feature>
<dbReference type="EMBL" id="NMUF01000031">
    <property type="protein sequence ID" value="RFA97130.1"/>
    <property type="molecule type" value="Genomic_DNA"/>
</dbReference>
<feature type="transmembrane region" description="Helical" evidence="3">
    <location>
        <begin position="12"/>
        <end position="31"/>
    </location>
</feature>
<feature type="domain" description="Cytochrome c assembly protein" evidence="4">
    <location>
        <begin position="150"/>
        <end position="218"/>
    </location>
</feature>
<keyword evidence="3" id="KW-0812">Transmembrane</keyword>
<comment type="caution">
    <text evidence="5">The sequence shown here is derived from an EMBL/GenBank/DDBJ whole genome shotgun (WGS) entry which is preliminary data.</text>
</comment>
<comment type="similarity">
    <text evidence="1">Belongs to the CcmF/CycK/Ccl1/NrfE/CcsA family.</text>
</comment>